<evidence type="ECO:0000313" key="15">
    <source>
        <dbReference type="EMBL" id="KAI6781091.1"/>
    </source>
</evidence>
<dbReference type="InterPro" id="IPR014042">
    <property type="entry name" value="Glutathione_synthase_a-hlx"/>
</dbReference>
<dbReference type="FunFam" id="3.30.1490.50:FF:000002">
    <property type="entry name" value="Glutathione synthetase"/>
    <property type="match status" value="1"/>
</dbReference>
<dbReference type="InterPro" id="IPR005615">
    <property type="entry name" value="Glutathione_synthase"/>
</dbReference>
<dbReference type="EC" id="6.3.2.3" evidence="5"/>
<comment type="pathway">
    <text evidence="2">Sulfur metabolism; glutathione biosynthesis; glutathione from L-cysteine and L-glutamate: step 2/2.</text>
</comment>
<dbReference type="Gene3D" id="3.30.470.20">
    <property type="entry name" value="ATP-grasp fold, B domain"/>
    <property type="match status" value="1"/>
</dbReference>
<keyword evidence="6" id="KW-0436">Ligase</keyword>
<dbReference type="GO" id="GO:0004363">
    <property type="term" value="F:glutathione synthase activity"/>
    <property type="evidence" value="ECO:0007669"/>
    <property type="project" value="UniProtKB-EC"/>
</dbReference>
<proteinExistence type="inferred from homology"/>
<dbReference type="Gene3D" id="3.30.1490.50">
    <property type="match status" value="1"/>
</dbReference>
<dbReference type="GO" id="GO:0046872">
    <property type="term" value="F:metal ion binding"/>
    <property type="evidence" value="ECO:0007669"/>
    <property type="project" value="UniProtKB-KW"/>
</dbReference>
<keyword evidence="11" id="KW-0460">Magnesium</keyword>
<dbReference type="InterPro" id="IPR004887">
    <property type="entry name" value="GSH_synth_subst-bd"/>
</dbReference>
<keyword evidence="10" id="KW-0067">ATP-binding</keyword>
<evidence type="ECO:0000256" key="5">
    <source>
        <dbReference type="ARBA" id="ARBA00012214"/>
    </source>
</evidence>
<evidence type="ECO:0000256" key="11">
    <source>
        <dbReference type="ARBA" id="ARBA00022842"/>
    </source>
</evidence>
<keyword evidence="7" id="KW-0317">Glutathione biosynthesis</keyword>
<name>A0A9P9Y079_9HYPO</name>
<keyword evidence="9" id="KW-0547">Nucleotide-binding</keyword>
<keyword evidence="16" id="KW-1185">Reference proteome</keyword>
<dbReference type="SUPFAM" id="SSF52440">
    <property type="entry name" value="PreATP-grasp domain"/>
    <property type="match status" value="1"/>
</dbReference>
<dbReference type="Pfam" id="PF03917">
    <property type="entry name" value="GSH_synth_ATP"/>
    <property type="match status" value="1"/>
</dbReference>
<evidence type="ECO:0000256" key="7">
    <source>
        <dbReference type="ARBA" id="ARBA00022684"/>
    </source>
</evidence>
<dbReference type="InterPro" id="IPR014752">
    <property type="entry name" value="Arrestin-like_C"/>
</dbReference>
<dbReference type="Gene3D" id="2.60.40.640">
    <property type="match status" value="1"/>
</dbReference>
<dbReference type="FunFam" id="3.40.50.1760:FF:000001">
    <property type="entry name" value="Glutathione synthetase"/>
    <property type="match status" value="1"/>
</dbReference>
<dbReference type="Proteomes" id="UP001055219">
    <property type="component" value="Unassembled WGS sequence"/>
</dbReference>
<dbReference type="GO" id="GO:0043295">
    <property type="term" value="F:glutathione binding"/>
    <property type="evidence" value="ECO:0007669"/>
    <property type="project" value="TreeGrafter"/>
</dbReference>
<dbReference type="PANTHER" id="PTHR11130:SF0">
    <property type="entry name" value="GLUTATHIONE SYNTHETASE"/>
    <property type="match status" value="1"/>
</dbReference>
<feature type="domain" description="Glutathione synthase substrate-binding" evidence="14">
    <location>
        <begin position="579"/>
        <end position="688"/>
    </location>
</feature>
<dbReference type="InterPro" id="IPR037013">
    <property type="entry name" value="GSH-S_sub-bd_sf"/>
</dbReference>
<dbReference type="InterPro" id="IPR014709">
    <property type="entry name" value="Glutathione_synthase_C_euk"/>
</dbReference>
<protein>
    <recommendedName>
        <fullName evidence="5">glutathione synthase</fullName>
        <ecNumber evidence="5">6.3.2.3</ecNumber>
    </recommendedName>
    <alternativeName>
        <fullName evidence="12">Glutathione synthase</fullName>
    </alternativeName>
</protein>
<evidence type="ECO:0000313" key="16">
    <source>
        <dbReference type="Proteomes" id="UP001055219"/>
    </source>
</evidence>
<dbReference type="RefSeq" id="XP_051361947.1">
    <property type="nucleotide sequence ID" value="XM_051506819.1"/>
</dbReference>
<feature type="domain" description="Arrestin-like N-terminal" evidence="13">
    <location>
        <begin position="13"/>
        <end position="113"/>
    </location>
</feature>
<dbReference type="Gene3D" id="3.40.50.1760">
    <property type="entry name" value="Glutathione synthase, substrate-binding domain superfamily, eukaryotic"/>
    <property type="match status" value="1"/>
</dbReference>
<dbReference type="GeneID" id="75829761"/>
<dbReference type="EMBL" id="JAGIXG020000025">
    <property type="protein sequence ID" value="KAI6781091.1"/>
    <property type="molecule type" value="Genomic_DNA"/>
</dbReference>
<evidence type="ECO:0000256" key="9">
    <source>
        <dbReference type="ARBA" id="ARBA00022741"/>
    </source>
</evidence>
<evidence type="ECO:0000256" key="4">
    <source>
        <dbReference type="ARBA" id="ARBA00011738"/>
    </source>
</evidence>
<dbReference type="SUPFAM" id="SSF56059">
    <property type="entry name" value="Glutathione synthetase ATP-binding domain-like"/>
    <property type="match status" value="1"/>
</dbReference>
<evidence type="ECO:0000256" key="8">
    <source>
        <dbReference type="ARBA" id="ARBA00022723"/>
    </source>
</evidence>
<evidence type="ECO:0000259" key="14">
    <source>
        <dbReference type="Pfam" id="PF03199"/>
    </source>
</evidence>
<evidence type="ECO:0000256" key="10">
    <source>
        <dbReference type="ARBA" id="ARBA00022840"/>
    </source>
</evidence>
<dbReference type="Gene3D" id="3.30.1490.80">
    <property type="match status" value="1"/>
</dbReference>
<comment type="subunit">
    <text evidence="4">Homodimer.</text>
</comment>
<dbReference type="NCBIfam" id="TIGR01986">
    <property type="entry name" value="glut_syn_euk"/>
    <property type="match status" value="1"/>
</dbReference>
<dbReference type="GO" id="GO:0005524">
    <property type="term" value="F:ATP binding"/>
    <property type="evidence" value="ECO:0007669"/>
    <property type="project" value="UniProtKB-KW"/>
</dbReference>
<reference evidence="15" key="1">
    <citation type="journal article" date="2021" name="J Fungi (Basel)">
        <title>Genomic and Metabolomic Analyses of the Marine Fungus Emericellopsis cladophorae: Insights into Saltwater Adaptability Mechanisms and Its Biosynthetic Potential.</title>
        <authorList>
            <person name="Goncalves M.F.M."/>
            <person name="Hilario S."/>
            <person name="Van de Peer Y."/>
            <person name="Esteves A.C."/>
            <person name="Alves A."/>
        </authorList>
    </citation>
    <scope>NUCLEOTIDE SEQUENCE</scope>
    <source>
        <strain evidence="15">MUM 19.33</strain>
    </source>
</reference>
<comment type="caution">
    <text evidence="15">The sequence shown here is derived from an EMBL/GenBank/DDBJ whole genome shotgun (WGS) entry which is preliminary data.</text>
</comment>
<dbReference type="GO" id="GO:0005829">
    <property type="term" value="C:cytosol"/>
    <property type="evidence" value="ECO:0007669"/>
    <property type="project" value="TreeGrafter"/>
</dbReference>
<keyword evidence="8" id="KW-0479">Metal-binding</keyword>
<dbReference type="OrthoDB" id="2020073at2759"/>
<sequence length="864" mass="96430">MPQTLDLSSRLLSIQINSGQNPFSPGDTIAGNVVRTNPILTIQSTVKITIHGRAKSHVVVHRANSSSTYRGRFRLIDHVRRAQTLHNGPVHIPPRGGPEEWPFLIRLPTHVDDDVAFQHQDTFIPQSNSERRTHALPPTYHATTPDGKDSFVEYYLKATFSGFAQGQWQHNEAILPIRLCARSEGPPPADWGTTRYTTRRSVTTQKLIPGMEDTLLSTSQRLRKFLHTSSVPELCFRAEIDAPARVQLENFATIPLQIRVVPEWDQTSQILRNVPQSIMLLRATLKIKQFCEVKCEGTRKTYEDVFFDKIPMLLNSSTRSAKPIEVPFGEDQSSLDLGQLANLRIGFNGLMARPMANISISPSFVTYNLKPEQAHLITTIKDWTIANGLTIRPPPSPEADPNAVTAVSAPVTLFPSPFPRVCFEQGRVVQQSYNELYAAVSRDEKFIEDMVNEVKDGDDFIGQLWNIHLKVREEGYTQPLSLGLFRSDYMVHQDSTSDPPTLQAKQVEFNTIASSFGGLSQQTSGLHKFLASTEYPLLEKNISSILLDLPENKTTQGLTAGIQAAYTAYGDSDLGHPRCVVFLTQDGERNVFDQRHLEYQILQAKPAIPVFRLPFSEVLQHTSIADTPKRQLLYKLPRNPDRVYEVAVIYLRAGYGPGDYPDSKGWEARLHLERSHAIRCPTVLTQLAGTKKVQQVLATPDLSVLAKYINNKTPAAQELWKTFTNIYPMDNSPSGLQARKKALDPKEAEKYVLKPQREGGGNNIYRTSIPSFLKTVPEEHWGSYILMELITPPPVTNTILRNGALEAGGVICELGVYGTCLWDQNSGEVKHNKQAGYLLRTKGDKSEEGGVAAGYGCMDSVSLV</sequence>
<reference evidence="15" key="2">
    <citation type="submission" date="2022-07" db="EMBL/GenBank/DDBJ databases">
        <authorList>
            <person name="Goncalves M.F.M."/>
            <person name="Hilario S."/>
            <person name="Van De Peer Y."/>
            <person name="Esteves A.C."/>
            <person name="Alves A."/>
        </authorList>
    </citation>
    <scope>NUCLEOTIDE SEQUENCE</scope>
    <source>
        <strain evidence="15">MUM 19.33</strain>
    </source>
</reference>
<evidence type="ECO:0000256" key="6">
    <source>
        <dbReference type="ARBA" id="ARBA00022598"/>
    </source>
</evidence>
<comment type="similarity">
    <text evidence="3">Belongs to the eukaryotic GSH synthase family.</text>
</comment>
<evidence type="ECO:0000256" key="1">
    <source>
        <dbReference type="ARBA" id="ARBA00001946"/>
    </source>
</evidence>
<dbReference type="InterPro" id="IPR014049">
    <property type="entry name" value="Glutathione_synthase_N_euk"/>
</dbReference>
<evidence type="ECO:0000256" key="2">
    <source>
        <dbReference type="ARBA" id="ARBA00004965"/>
    </source>
</evidence>
<gene>
    <name evidence="15" type="ORF">J7T54_003258</name>
</gene>
<dbReference type="PANTHER" id="PTHR11130">
    <property type="entry name" value="GLUTATHIONE SYNTHETASE"/>
    <property type="match status" value="1"/>
</dbReference>
<dbReference type="Pfam" id="PF03199">
    <property type="entry name" value="GSH_synthase"/>
    <property type="match status" value="1"/>
</dbReference>
<accession>A0A9P9Y079</accession>
<evidence type="ECO:0000256" key="12">
    <source>
        <dbReference type="ARBA" id="ARBA00030403"/>
    </source>
</evidence>
<dbReference type="Gene3D" id="1.10.1080.10">
    <property type="entry name" value="Glutathione Synthetase, Chain A, domain 3"/>
    <property type="match status" value="1"/>
</dbReference>
<dbReference type="InterPro" id="IPR011021">
    <property type="entry name" value="Arrestin-like_N"/>
</dbReference>
<evidence type="ECO:0000259" key="13">
    <source>
        <dbReference type="Pfam" id="PF00339"/>
    </source>
</evidence>
<organism evidence="15 16">
    <name type="scientific">Emericellopsis cladophorae</name>
    <dbReference type="NCBI Taxonomy" id="2686198"/>
    <lineage>
        <taxon>Eukaryota</taxon>
        <taxon>Fungi</taxon>
        <taxon>Dikarya</taxon>
        <taxon>Ascomycota</taxon>
        <taxon>Pezizomycotina</taxon>
        <taxon>Sordariomycetes</taxon>
        <taxon>Hypocreomycetidae</taxon>
        <taxon>Hypocreales</taxon>
        <taxon>Bionectriaceae</taxon>
        <taxon>Emericellopsis</taxon>
    </lineage>
</organism>
<dbReference type="Pfam" id="PF00339">
    <property type="entry name" value="Arrestin_N"/>
    <property type="match status" value="1"/>
</dbReference>
<dbReference type="InterPro" id="IPR016185">
    <property type="entry name" value="PreATP-grasp_dom_sf"/>
</dbReference>
<dbReference type="AlphaFoldDB" id="A0A9P9Y079"/>
<evidence type="ECO:0000256" key="3">
    <source>
        <dbReference type="ARBA" id="ARBA00010385"/>
    </source>
</evidence>
<comment type="cofactor">
    <cofactor evidence="1">
        <name>Mg(2+)</name>
        <dbReference type="ChEBI" id="CHEBI:18420"/>
    </cofactor>
</comment>